<evidence type="ECO:0000313" key="2">
    <source>
        <dbReference type="EMBL" id="KAK3783520.1"/>
    </source>
</evidence>
<evidence type="ECO:0000256" key="1">
    <source>
        <dbReference type="SAM" id="Phobius"/>
    </source>
</evidence>
<feature type="transmembrane region" description="Helical" evidence="1">
    <location>
        <begin position="21"/>
        <end position="44"/>
    </location>
</feature>
<dbReference type="Proteomes" id="UP001283361">
    <property type="component" value="Unassembled WGS sequence"/>
</dbReference>
<comment type="caution">
    <text evidence="2">The sequence shown here is derived from an EMBL/GenBank/DDBJ whole genome shotgun (WGS) entry which is preliminary data.</text>
</comment>
<name>A0AAE1A9L2_9GAST</name>
<keyword evidence="3" id="KW-1185">Reference proteome</keyword>
<keyword evidence="1" id="KW-0472">Membrane</keyword>
<sequence length="229" mass="25601">MVNVGSGRDKVRSKSNEKQSLILIPACLTSFFVARAVILIARLIKVKGQEGLISGTVCWWLSWHESCDLSQPCLAFTKLRKSFNGLHQPPWARSSSAIIDYITLGQFVVSQECGPATIIRLSSCPCFEIRLFFISEDPSDCSRLYYTVYPVDLAELMMLEEFSTPHYLQSLPWRKLAAFFRSICQADDDGGGVNTRTSLCFPSRLSCLRPSGRVACTARTSQIFPRLGN</sequence>
<dbReference type="EMBL" id="JAWDGP010002405">
    <property type="protein sequence ID" value="KAK3783520.1"/>
    <property type="molecule type" value="Genomic_DNA"/>
</dbReference>
<keyword evidence="1" id="KW-0812">Transmembrane</keyword>
<organism evidence="2 3">
    <name type="scientific">Elysia crispata</name>
    <name type="common">lettuce slug</name>
    <dbReference type="NCBI Taxonomy" id="231223"/>
    <lineage>
        <taxon>Eukaryota</taxon>
        <taxon>Metazoa</taxon>
        <taxon>Spiralia</taxon>
        <taxon>Lophotrochozoa</taxon>
        <taxon>Mollusca</taxon>
        <taxon>Gastropoda</taxon>
        <taxon>Heterobranchia</taxon>
        <taxon>Euthyneura</taxon>
        <taxon>Panpulmonata</taxon>
        <taxon>Sacoglossa</taxon>
        <taxon>Placobranchoidea</taxon>
        <taxon>Plakobranchidae</taxon>
        <taxon>Elysia</taxon>
    </lineage>
</organism>
<proteinExistence type="predicted"/>
<gene>
    <name evidence="2" type="ORF">RRG08_008857</name>
</gene>
<protein>
    <submittedName>
        <fullName evidence="2">Uncharacterized protein</fullName>
    </submittedName>
</protein>
<evidence type="ECO:0000313" key="3">
    <source>
        <dbReference type="Proteomes" id="UP001283361"/>
    </source>
</evidence>
<keyword evidence="1" id="KW-1133">Transmembrane helix</keyword>
<dbReference type="AlphaFoldDB" id="A0AAE1A9L2"/>
<reference evidence="2" key="1">
    <citation type="journal article" date="2023" name="G3 (Bethesda)">
        <title>A reference genome for the long-term kleptoplast-retaining sea slug Elysia crispata morphotype clarki.</title>
        <authorList>
            <person name="Eastman K.E."/>
            <person name="Pendleton A.L."/>
            <person name="Shaikh M.A."/>
            <person name="Suttiyut T."/>
            <person name="Ogas R."/>
            <person name="Tomko P."/>
            <person name="Gavelis G."/>
            <person name="Widhalm J.R."/>
            <person name="Wisecaver J.H."/>
        </authorList>
    </citation>
    <scope>NUCLEOTIDE SEQUENCE</scope>
    <source>
        <strain evidence="2">ECLA1</strain>
    </source>
</reference>
<accession>A0AAE1A9L2</accession>